<protein>
    <submittedName>
        <fullName evidence="1">Uncharacterized protein</fullName>
    </submittedName>
</protein>
<reference evidence="1 2" key="1">
    <citation type="submission" date="2014-03" db="EMBL/GenBank/DDBJ databases">
        <title>The genomes of two eusocial bee gut symbionts.</title>
        <authorList>
            <person name="Kwong W.K."/>
            <person name="Engel P."/>
            <person name="Koch H."/>
            <person name="Moran N.A."/>
        </authorList>
    </citation>
    <scope>NUCLEOTIDE SEQUENCE [LARGE SCALE GENOMIC DNA]</scope>
    <source>
        <strain evidence="2">wkB29</strain>
    </source>
</reference>
<comment type="caution">
    <text evidence="1">The sequence shown here is derived from an EMBL/GenBank/DDBJ whole genome shotgun (WGS) entry which is preliminary data.</text>
</comment>
<dbReference type="EMBL" id="JFZV01000007">
    <property type="protein sequence ID" value="KDN14381.1"/>
    <property type="molecule type" value="Genomic_DNA"/>
</dbReference>
<dbReference type="Proteomes" id="UP000027170">
    <property type="component" value="Unassembled WGS sequence"/>
</dbReference>
<name>A0A836Z4W0_9NEIS</name>
<gene>
    <name evidence="1" type="ORF">SALWKB29_1470</name>
</gene>
<dbReference type="AlphaFoldDB" id="A0A836Z4W0"/>
<proteinExistence type="predicted"/>
<accession>A0A836Z4W0</accession>
<evidence type="ECO:0000313" key="2">
    <source>
        <dbReference type="Proteomes" id="UP000027170"/>
    </source>
</evidence>
<sequence>MALCCAATGRGFAQQLSQQGVTTVVGDATNNPVSRQSASWPVTIR</sequence>
<organism evidence="1 2">
    <name type="scientific">Snodgrassella communis</name>
    <dbReference type="NCBI Taxonomy" id="2946699"/>
    <lineage>
        <taxon>Bacteria</taxon>
        <taxon>Pseudomonadati</taxon>
        <taxon>Pseudomonadota</taxon>
        <taxon>Betaproteobacteria</taxon>
        <taxon>Neisseriales</taxon>
        <taxon>Neisseriaceae</taxon>
        <taxon>Snodgrassella</taxon>
    </lineage>
</organism>
<evidence type="ECO:0000313" key="1">
    <source>
        <dbReference type="EMBL" id="KDN14381.1"/>
    </source>
</evidence>
<keyword evidence="2" id="KW-1185">Reference proteome</keyword>